<evidence type="ECO:0000256" key="2">
    <source>
        <dbReference type="ARBA" id="ARBA00022692"/>
    </source>
</evidence>
<dbReference type="AlphaFoldDB" id="A0A4Z2H314"/>
<keyword evidence="4" id="KW-1133">Transmembrane helix</keyword>
<evidence type="ECO:0000256" key="3">
    <source>
        <dbReference type="ARBA" id="ARBA00022737"/>
    </source>
</evidence>
<comment type="subcellular location">
    <subcellularLocation>
        <location evidence="1">Membrane</location>
    </subcellularLocation>
</comment>
<dbReference type="EMBL" id="SRLO01000355">
    <property type="protein sequence ID" value="TNN59483.1"/>
    <property type="molecule type" value="Genomic_DNA"/>
</dbReference>
<keyword evidence="2" id="KW-0812">Transmembrane</keyword>
<proteinExistence type="predicted"/>
<name>A0A4Z2H314_9TELE</name>
<sequence length="101" mass="11540">MLCMSYGVSFTDHYHLNKAVRTHFISGHGDAFMSLRTHEHWWKWAQSSLLALLYKNASSTTESHILIGEPVLRKTEVSNWFQGQVGNNRRRASTPGIVLLI</sequence>
<evidence type="ECO:0000313" key="6">
    <source>
        <dbReference type="EMBL" id="TNN59483.1"/>
    </source>
</evidence>
<organism evidence="6 7">
    <name type="scientific">Liparis tanakae</name>
    <name type="common">Tanaka's snailfish</name>
    <dbReference type="NCBI Taxonomy" id="230148"/>
    <lineage>
        <taxon>Eukaryota</taxon>
        <taxon>Metazoa</taxon>
        <taxon>Chordata</taxon>
        <taxon>Craniata</taxon>
        <taxon>Vertebrata</taxon>
        <taxon>Euteleostomi</taxon>
        <taxon>Actinopterygii</taxon>
        <taxon>Neopterygii</taxon>
        <taxon>Teleostei</taxon>
        <taxon>Neoteleostei</taxon>
        <taxon>Acanthomorphata</taxon>
        <taxon>Eupercaria</taxon>
        <taxon>Perciformes</taxon>
        <taxon>Cottioidei</taxon>
        <taxon>Cottales</taxon>
        <taxon>Liparidae</taxon>
        <taxon>Liparis</taxon>
    </lineage>
</organism>
<reference evidence="6 7" key="1">
    <citation type="submission" date="2019-03" db="EMBL/GenBank/DDBJ databases">
        <title>First draft genome of Liparis tanakae, snailfish: a comprehensive survey of snailfish specific genes.</title>
        <authorList>
            <person name="Kim W."/>
            <person name="Song I."/>
            <person name="Jeong J.-H."/>
            <person name="Kim D."/>
            <person name="Kim S."/>
            <person name="Ryu S."/>
            <person name="Song J.Y."/>
            <person name="Lee S.K."/>
        </authorList>
    </citation>
    <scope>NUCLEOTIDE SEQUENCE [LARGE SCALE GENOMIC DNA]</scope>
    <source>
        <tissue evidence="6">Muscle</tissue>
    </source>
</reference>
<gene>
    <name evidence="6" type="primary">pkd1l1_2</name>
    <name evidence="6" type="ORF">EYF80_030298</name>
</gene>
<keyword evidence="5" id="KW-0472">Membrane</keyword>
<evidence type="ECO:0000313" key="7">
    <source>
        <dbReference type="Proteomes" id="UP000314294"/>
    </source>
</evidence>
<keyword evidence="7" id="KW-1185">Reference proteome</keyword>
<evidence type="ECO:0000256" key="5">
    <source>
        <dbReference type="ARBA" id="ARBA00023136"/>
    </source>
</evidence>
<evidence type="ECO:0000256" key="4">
    <source>
        <dbReference type="ARBA" id="ARBA00022989"/>
    </source>
</evidence>
<protein>
    <submittedName>
        <fullName evidence="6">Polycystic kidney disease 1 like 1</fullName>
    </submittedName>
</protein>
<accession>A0A4Z2H314</accession>
<evidence type="ECO:0000256" key="1">
    <source>
        <dbReference type="ARBA" id="ARBA00004370"/>
    </source>
</evidence>
<dbReference type="GO" id="GO:0006816">
    <property type="term" value="P:calcium ion transport"/>
    <property type="evidence" value="ECO:0007669"/>
    <property type="project" value="TreeGrafter"/>
</dbReference>
<dbReference type="GO" id="GO:0005261">
    <property type="term" value="F:monoatomic cation channel activity"/>
    <property type="evidence" value="ECO:0007669"/>
    <property type="project" value="TreeGrafter"/>
</dbReference>
<keyword evidence="3" id="KW-0677">Repeat</keyword>
<comment type="caution">
    <text evidence="6">The sequence shown here is derived from an EMBL/GenBank/DDBJ whole genome shotgun (WGS) entry which is preliminary data.</text>
</comment>
<dbReference type="GO" id="GO:0005886">
    <property type="term" value="C:plasma membrane"/>
    <property type="evidence" value="ECO:0007669"/>
    <property type="project" value="TreeGrafter"/>
</dbReference>
<dbReference type="PANTHER" id="PTHR46730:SF4">
    <property type="entry name" value="POLYCYSTIC KIDNEY DISEASE PROTEIN 1-LIKE 1"/>
    <property type="match status" value="1"/>
</dbReference>
<dbReference type="PANTHER" id="PTHR46730">
    <property type="entry name" value="POLYCYSTIN-1"/>
    <property type="match status" value="1"/>
</dbReference>
<dbReference type="Proteomes" id="UP000314294">
    <property type="component" value="Unassembled WGS sequence"/>
</dbReference>